<dbReference type="EMBL" id="SAVB01000009">
    <property type="protein sequence ID" value="RWR49427.1"/>
    <property type="molecule type" value="Genomic_DNA"/>
</dbReference>
<evidence type="ECO:0000313" key="2">
    <source>
        <dbReference type="EMBL" id="RWR49427.1"/>
    </source>
</evidence>
<keyword evidence="3" id="KW-1185">Reference proteome</keyword>
<reference evidence="2 3" key="1">
    <citation type="submission" date="2019-01" db="EMBL/GenBank/DDBJ databases">
        <title>Sinorhodobacter populi sp. nov. isolated from the symptomatic bark tissue of Populus euramericana canker.</title>
        <authorList>
            <person name="Xu G."/>
        </authorList>
    </citation>
    <scope>NUCLEOTIDE SEQUENCE [LARGE SCALE GENOMIC DNA]</scope>
    <source>
        <strain evidence="2 3">CCTCC AB2012026</strain>
    </source>
</reference>
<proteinExistence type="predicted"/>
<feature type="region of interest" description="Disordered" evidence="1">
    <location>
        <begin position="1"/>
        <end position="21"/>
    </location>
</feature>
<dbReference type="AlphaFoldDB" id="A0A443LJQ3"/>
<comment type="caution">
    <text evidence="2">The sequence shown here is derived from an EMBL/GenBank/DDBJ whole genome shotgun (WGS) entry which is preliminary data.</text>
</comment>
<feature type="compositionally biased region" description="Pro residues" evidence="1">
    <location>
        <begin position="1"/>
        <end position="11"/>
    </location>
</feature>
<gene>
    <name evidence="2" type="ORF">EOW65_09115</name>
</gene>
<organism evidence="2 3">
    <name type="scientific">Paenirhodobacter ferrireducens</name>
    <dbReference type="NCBI Taxonomy" id="1215032"/>
    <lineage>
        <taxon>Bacteria</taxon>
        <taxon>Pseudomonadati</taxon>
        <taxon>Pseudomonadota</taxon>
        <taxon>Alphaproteobacteria</taxon>
        <taxon>Rhodobacterales</taxon>
        <taxon>Rhodobacter group</taxon>
        <taxon>Paenirhodobacter</taxon>
    </lineage>
</organism>
<sequence>MMIPEPEPLDAPEPTGHVGERHSPEALNTIPEARSCIADTIAYFSAAEANIRIFLLGVFGDDINAADALIEKARSDQFIDVLLPVAVSVRDRPDMRQATASFRMARSKVKRYRDTFAHGVFATRSDLPDRILLMRADPYRAEHRDLFSALSSSQISLQNLNFRFQAWTSTDFQRASAMAVALLNASHAMSVCFSRSPEEVGAWRTALELQGLLEEPPHSEIYRRGQQ</sequence>
<protein>
    <submittedName>
        <fullName evidence="2">Uncharacterized protein</fullName>
    </submittedName>
</protein>
<name>A0A443LJQ3_9RHOB</name>
<dbReference type="Proteomes" id="UP000286594">
    <property type="component" value="Unassembled WGS sequence"/>
</dbReference>
<evidence type="ECO:0000256" key="1">
    <source>
        <dbReference type="SAM" id="MobiDB-lite"/>
    </source>
</evidence>
<dbReference type="RefSeq" id="WP_128148699.1">
    <property type="nucleotide sequence ID" value="NZ_SAVB01000009.1"/>
</dbReference>
<evidence type="ECO:0000313" key="3">
    <source>
        <dbReference type="Proteomes" id="UP000286594"/>
    </source>
</evidence>
<accession>A0A443LJQ3</accession>